<proteinExistence type="predicted"/>
<gene>
    <name evidence="1" type="ORF">SADIYA_79</name>
</gene>
<dbReference type="EMBL" id="OL539467">
    <property type="protein sequence ID" value="UGV22768.1"/>
    <property type="molecule type" value="Genomic_DNA"/>
</dbReference>
<reference evidence="1" key="1">
    <citation type="submission" date="2021-11" db="EMBL/GenBank/DDBJ databases">
        <authorList>
            <person name="Marshall N."/>
            <person name="Jared K."/>
            <person name="Sharma R."/>
            <person name="Grose J.H."/>
        </authorList>
    </citation>
    <scope>NUCLEOTIDE SEQUENCE</scope>
</reference>
<keyword evidence="2" id="KW-1185">Reference proteome</keyword>
<evidence type="ECO:0000313" key="2">
    <source>
        <dbReference type="Proteomes" id="UP000828105"/>
    </source>
</evidence>
<sequence>MINPFKSFAVSMGWTCRKHVFVLFRHIKWYEIEYYRKGYRSKLVCRNCNKMIYSKIDFNDKFGLPL</sequence>
<accession>A0AC61TRN8</accession>
<evidence type="ECO:0000313" key="1">
    <source>
        <dbReference type="EMBL" id="UGV22768.1"/>
    </source>
</evidence>
<name>A0AC61TRN8_9CAUD</name>
<dbReference type="Proteomes" id="UP000828105">
    <property type="component" value="Segment"/>
</dbReference>
<protein>
    <submittedName>
        <fullName evidence="1">Uncharacterized protein</fullName>
    </submittedName>
</protein>
<organism evidence="1 2">
    <name type="scientific">Escherichia phage vB_EcoD_Sadiya</name>
    <dbReference type="NCBI Taxonomy" id="2902684"/>
    <lineage>
        <taxon>Viruses</taxon>
        <taxon>Duplodnaviria</taxon>
        <taxon>Heunggongvirae</taxon>
        <taxon>Uroviricota</taxon>
        <taxon>Caudoviricetes</taxon>
        <taxon>Drexlerviridae</taxon>
        <taxon>Rogunavirinae</taxon>
        <taxon>Sadiyavirus</taxon>
        <taxon>Sadiyavirus sadiya</taxon>
    </lineage>
</organism>